<dbReference type="Proteomes" id="UP000179145">
    <property type="component" value="Chromosome"/>
</dbReference>
<dbReference type="AlphaFoldDB" id="A0A1D8UQB0"/>
<dbReference type="OrthoDB" id="10020339at2"/>
<evidence type="ECO:0000313" key="2">
    <source>
        <dbReference type="Proteomes" id="UP000179145"/>
    </source>
</evidence>
<dbReference type="EMBL" id="CP014674">
    <property type="protein sequence ID" value="AOX15830.1"/>
    <property type="molecule type" value="Genomic_DNA"/>
</dbReference>
<organism evidence="1 2">
    <name type="scientific">Kozakia baliensis</name>
    <dbReference type="NCBI Taxonomy" id="153496"/>
    <lineage>
        <taxon>Bacteria</taxon>
        <taxon>Pseudomonadati</taxon>
        <taxon>Pseudomonadota</taxon>
        <taxon>Alphaproteobacteria</taxon>
        <taxon>Acetobacterales</taxon>
        <taxon>Acetobacteraceae</taxon>
        <taxon>Kozakia</taxon>
    </lineage>
</organism>
<dbReference type="STRING" id="153496.A0U89_00340"/>
<accession>A0A1D8UQB0</accession>
<sequence>MSLFGENISSALEKITSLIPPIGLLSLPGIFITFYYQCHHGVLPYFISKYSLAEALSVSFSSISLFFVLLVYGAIAGFWLLYLLYWLIYGFMSLHPSWRLNRTTVFEASRVIPKTKTEKGLYLLTSLFVCFSLIIAVFLSNHSAQTILWYFMALGLFVLLFVDRFPQKPTPQSALDTVPNKDGRRILFLVPISVAMCLLTLLPGVGTSMANMFVGTLGFRTGGSEAVFISDATLSKIHSVLDLYGIVPDICTVQIDGRSMSRISVNTKSDGAIPLITIWNDGSEHRLVGFDFPVRRDPNNFFLTPIFVDDKEVVELATNHLQNCGTQGGSPGVVAHY</sequence>
<protein>
    <submittedName>
        <fullName evidence="1">Uncharacterized protein</fullName>
    </submittedName>
</protein>
<reference evidence="1 2" key="1">
    <citation type="journal article" date="2016" name="Microb. Cell Fact.">
        <title>Dissection of exopolysaccharide biosynthesis in Kozakia baliensis.</title>
        <authorList>
            <person name="Brandt J.U."/>
            <person name="Jakob F."/>
            <person name="Behr J."/>
            <person name="Geissler A.J."/>
            <person name="Vogel R.F."/>
        </authorList>
    </citation>
    <scope>NUCLEOTIDE SEQUENCE [LARGE SCALE GENOMIC DNA]</scope>
    <source>
        <strain evidence="1 2">DSM 14400</strain>
    </source>
</reference>
<dbReference type="KEGG" id="kba:A0U89_00340"/>
<proteinExistence type="predicted"/>
<name>A0A1D8UQB0_9PROT</name>
<evidence type="ECO:0000313" key="1">
    <source>
        <dbReference type="EMBL" id="AOX15830.1"/>
    </source>
</evidence>
<gene>
    <name evidence="1" type="ORF">A0U89_00340</name>
</gene>
<dbReference type="RefSeq" id="WP_070401696.1">
    <property type="nucleotide sequence ID" value="NZ_BJVW01000007.1"/>
</dbReference>
<keyword evidence="2" id="KW-1185">Reference proteome</keyword>